<dbReference type="InterPro" id="IPR032695">
    <property type="entry name" value="Integrin_dom_sf"/>
</dbReference>
<dbReference type="InterPro" id="IPR036465">
    <property type="entry name" value="vWFA_dom_sf"/>
</dbReference>
<dbReference type="PANTHER" id="PTHR23220">
    <property type="entry name" value="INTEGRIN ALPHA"/>
    <property type="match status" value="1"/>
</dbReference>
<dbReference type="GO" id="GO:0033627">
    <property type="term" value="P:cell adhesion mediated by integrin"/>
    <property type="evidence" value="ECO:0007669"/>
    <property type="project" value="TreeGrafter"/>
</dbReference>
<evidence type="ECO:0000313" key="20">
    <source>
        <dbReference type="Proteomes" id="UP000694404"/>
    </source>
</evidence>
<reference evidence="19" key="2">
    <citation type="submission" date="2025-09" db="UniProtKB">
        <authorList>
            <consortium name="Ensembl"/>
        </authorList>
    </citation>
    <scope>IDENTIFICATION</scope>
</reference>
<dbReference type="SUPFAM" id="SSF53300">
    <property type="entry name" value="vWA-like"/>
    <property type="match status" value="1"/>
</dbReference>
<dbReference type="PRINTS" id="PR00453">
    <property type="entry name" value="VWFADOMAIN"/>
</dbReference>
<keyword evidence="7" id="KW-0106">Calcium</keyword>
<comment type="similarity">
    <text evidence="2 16">Belongs to the integrin alpha chain family.</text>
</comment>
<keyword evidence="5" id="KW-0732">Signal</keyword>
<feature type="repeat" description="FG-GAP" evidence="15">
    <location>
        <begin position="67"/>
        <end position="119"/>
    </location>
</feature>
<keyword evidence="20" id="KW-1185">Reference proteome</keyword>
<comment type="subcellular location">
    <subcellularLocation>
        <location evidence="1 16">Membrane</location>
        <topology evidence="1 16">Single-pass type I membrane protein</topology>
    </subcellularLocation>
</comment>
<keyword evidence="9 16" id="KW-1133">Transmembrane helix</keyword>
<dbReference type="GeneTree" id="ENSGT00940000154838"/>
<dbReference type="GO" id="GO:0005178">
    <property type="term" value="F:integrin binding"/>
    <property type="evidence" value="ECO:0007669"/>
    <property type="project" value="TreeGrafter"/>
</dbReference>
<dbReference type="Gene3D" id="2.60.40.1510">
    <property type="entry name" value="ntegrin, alpha v. Chain A, domain 3"/>
    <property type="match status" value="1"/>
</dbReference>
<dbReference type="SUPFAM" id="SSF69318">
    <property type="entry name" value="Integrin alpha N-terminal domain"/>
    <property type="match status" value="1"/>
</dbReference>
<keyword evidence="3 16" id="KW-0812">Transmembrane</keyword>
<evidence type="ECO:0000256" key="13">
    <source>
        <dbReference type="ARBA" id="ARBA00023170"/>
    </source>
</evidence>
<evidence type="ECO:0000256" key="14">
    <source>
        <dbReference type="ARBA" id="ARBA00023180"/>
    </source>
</evidence>
<dbReference type="PRINTS" id="PR01185">
    <property type="entry name" value="INTEGRINA"/>
</dbReference>
<dbReference type="PROSITE" id="PS00242">
    <property type="entry name" value="INTEGRIN_ALPHA"/>
    <property type="match status" value="1"/>
</dbReference>
<dbReference type="GO" id="GO:0007229">
    <property type="term" value="P:integrin-mediated signaling pathway"/>
    <property type="evidence" value="ECO:0007669"/>
    <property type="project" value="UniProtKB-KW"/>
</dbReference>
<dbReference type="Gene3D" id="2.60.40.1460">
    <property type="entry name" value="Integrin domains. Chain A, domain 2"/>
    <property type="match status" value="1"/>
</dbReference>
<dbReference type="FunFam" id="3.40.50.410:FF:000012">
    <property type="entry name" value="Integrin, alpha 10"/>
    <property type="match status" value="1"/>
</dbReference>
<dbReference type="InterPro" id="IPR048285">
    <property type="entry name" value="Integrin_alpha_Ig-like_2"/>
</dbReference>
<dbReference type="InterPro" id="IPR048633">
    <property type="entry name" value="ITGAX-like_Ig_3"/>
</dbReference>
<name>A0A8C0GB44_CHEAB</name>
<keyword evidence="8 16" id="KW-0130">Cell adhesion</keyword>
<sequence length="1070" mass="116922">PPQSSKVYLQSFTPPQPGWKWGVGPTQGDGPEGAGPSAPTTGPFSIGEALTGDCLTPAVLALSRGFSVDVEGPITFQEAAAGFGQSVVQLIVGAPLQIGDVNETGKVYKCDPGSRRCEEIPIQSRVLCSEGHLLTPCLLVPQACGPTLHRACGENMYVNGYCFLLDQNLRQLQHIPDTQPECPKHVTDIVLLIDGSGSITPVDFGKMKTFLSEIMKRFHSTDTQFALMQYSNKFELHFDFMEYRRSRDPDRLVQGVEQLHGTTHTASAIRKVMRELFTSGRGARDEATKVLIVITDGEKYKDPLSYSDAVPEAERAGIIRYAIGVGQAFSSDTAQQELHVIASEPTNEHIFRVDSFDALQGIQSQLQEKIFAIEGTQSQSSSSFQLEMSQEGFSSLLSPDGPVLGAVGAYDWSGGIYLYESSGKPSFINVSRTSTDMNDAYLGYSSQVITANGQSSYVVGAPRYQHTGKVILFSQDTKGGKWTPRSEQSGEQIGSYFGGTLCALDLDRDGNTDLVLIGAPMYYTALNGGRVYICLINWLVRKMMEPGGRWMAWGIFFACTAIGGDGQMDVAIGAPMENDNRGALYIFHGEKGDLSPQYRQVSPAPMWSGHHRALKRHCGAPRSRPVLRVRVSISFQPPTIPTSAFNCQDMGWGGPTSFFSHCVCPSNPALAPKSSREQTSLWVPSSPPFPSVNRHVSLSPQLCPEDTLTPITLRLNYTLTGEPIAATSRLRPILSEDSAPVSAGLLPFQKDCGTDGRCDDQLEISFSFSGLSTLVVGVTPELNTTVSIQNRGENSYSTTVRFFYPGALSYRRVLLLQVPQCTPGMRGRLCRWCRAAGNEQGAQHGRGLGIRAPGFSSCSALWRVCFFQVKNLRQRSVPILVTFQFPVELSGVRVWDVSEVVPSKPSDTSPACVLPQLAISSHFQNCSVATCKKIRCRIASLEMQQPLEFMINGNVSFQWVSQTQQQKVSLVSEAQIEYEEEKYTQKEGFVQRQVQTVVERSEVYNYLPIIVGSSVGGLGLLALITAALYKLGFFKRQYKQRLEDGVEGEGPGPTQSTTTGNLPASDAPKQ</sequence>
<evidence type="ECO:0000256" key="9">
    <source>
        <dbReference type="ARBA" id="ARBA00022989"/>
    </source>
</evidence>
<dbReference type="SMART" id="SM00191">
    <property type="entry name" value="Int_alpha"/>
    <property type="match status" value="4"/>
</dbReference>
<evidence type="ECO:0000256" key="12">
    <source>
        <dbReference type="ARBA" id="ARBA00023157"/>
    </source>
</evidence>
<protein>
    <recommendedName>
        <fullName evidence="18">VWFA domain-containing protein</fullName>
    </recommendedName>
</protein>
<evidence type="ECO:0000256" key="16">
    <source>
        <dbReference type="RuleBase" id="RU003762"/>
    </source>
</evidence>
<organism evidence="19 20">
    <name type="scientific">Chelonoidis abingdonii</name>
    <name type="common">Abingdon island giant tortoise</name>
    <name type="synonym">Testudo abingdonii</name>
    <dbReference type="NCBI Taxonomy" id="106734"/>
    <lineage>
        <taxon>Eukaryota</taxon>
        <taxon>Metazoa</taxon>
        <taxon>Chordata</taxon>
        <taxon>Craniata</taxon>
        <taxon>Vertebrata</taxon>
        <taxon>Euteleostomi</taxon>
        <taxon>Archelosauria</taxon>
        <taxon>Testudinata</taxon>
        <taxon>Testudines</taxon>
        <taxon>Cryptodira</taxon>
        <taxon>Durocryptodira</taxon>
        <taxon>Testudinoidea</taxon>
        <taxon>Testudinidae</taxon>
        <taxon>Chelonoidis</taxon>
    </lineage>
</organism>
<dbReference type="GO" id="GO:0007160">
    <property type="term" value="P:cell-matrix adhesion"/>
    <property type="evidence" value="ECO:0007669"/>
    <property type="project" value="TreeGrafter"/>
</dbReference>
<keyword evidence="11 16" id="KW-0472">Membrane</keyword>
<dbReference type="AlphaFoldDB" id="A0A8C0GB44"/>
<dbReference type="Pfam" id="PF20805">
    <property type="entry name" value="Integrin_A_Ig_2"/>
    <property type="match status" value="1"/>
</dbReference>
<feature type="repeat" description="FG-GAP" evidence="15">
    <location>
        <begin position="377"/>
        <end position="428"/>
    </location>
</feature>
<keyword evidence="14" id="KW-0325">Glycoprotein</keyword>
<evidence type="ECO:0000313" key="19">
    <source>
        <dbReference type="Ensembl" id="ENSCABP00000006611.1"/>
    </source>
</evidence>
<keyword evidence="10 16" id="KW-0401">Integrin</keyword>
<dbReference type="GO" id="GO:0008305">
    <property type="term" value="C:integrin complex"/>
    <property type="evidence" value="ECO:0007669"/>
    <property type="project" value="InterPro"/>
</dbReference>
<dbReference type="CDD" id="cd01469">
    <property type="entry name" value="vWA_integrins_alpha_subunit"/>
    <property type="match status" value="1"/>
</dbReference>
<dbReference type="InterPro" id="IPR002035">
    <property type="entry name" value="VWF_A"/>
</dbReference>
<evidence type="ECO:0000256" key="1">
    <source>
        <dbReference type="ARBA" id="ARBA00004479"/>
    </source>
</evidence>
<dbReference type="Gene3D" id="1.20.5.930">
    <property type="entry name" value="Bicelle-embedded integrin alpha(iib) transmembrane segment"/>
    <property type="match status" value="1"/>
</dbReference>
<dbReference type="Gene3D" id="2.60.40.1530">
    <property type="entry name" value="ntegrin, alpha v. Chain A, domain 4"/>
    <property type="match status" value="1"/>
</dbReference>
<dbReference type="SUPFAM" id="SSF69179">
    <property type="entry name" value="Integrin domains"/>
    <property type="match status" value="3"/>
</dbReference>
<dbReference type="Proteomes" id="UP000694404">
    <property type="component" value="Unplaced"/>
</dbReference>
<evidence type="ECO:0000256" key="3">
    <source>
        <dbReference type="ARBA" id="ARBA00022692"/>
    </source>
</evidence>
<dbReference type="GO" id="GO:0046872">
    <property type="term" value="F:metal ion binding"/>
    <property type="evidence" value="ECO:0007669"/>
    <property type="project" value="UniProtKB-KW"/>
</dbReference>
<dbReference type="Ensembl" id="ENSCABT00000007223.1">
    <property type="protein sequence ID" value="ENSCABP00000006611.1"/>
    <property type="gene ID" value="ENSCABG00000004253.1"/>
</dbReference>
<feature type="region of interest" description="Disordered" evidence="17">
    <location>
        <begin position="1"/>
        <end position="43"/>
    </location>
</feature>
<dbReference type="PROSITE" id="PS51470">
    <property type="entry name" value="FG_GAP"/>
    <property type="match status" value="4"/>
</dbReference>
<dbReference type="Pfam" id="PF21520">
    <property type="entry name" value="ITGAX-like_Ig_3"/>
    <property type="match status" value="1"/>
</dbReference>
<dbReference type="Gene3D" id="2.130.10.130">
    <property type="entry name" value="Integrin alpha, N-terminal"/>
    <property type="match status" value="2"/>
</dbReference>
<proteinExistence type="inferred from homology"/>
<dbReference type="SMART" id="SM00327">
    <property type="entry name" value="VWA"/>
    <property type="match status" value="1"/>
</dbReference>
<evidence type="ECO:0000256" key="11">
    <source>
        <dbReference type="ARBA" id="ARBA00023136"/>
    </source>
</evidence>
<dbReference type="PANTHER" id="PTHR23220:SF118">
    <property type="entry name" value="INTEGRIN ALPHA-X"/>
    <property type="match status" value="1"/>
</dbReference>
<evidence type="ECO:0000256" key="8">
    <source>
        <dbReference type="ARBA" id="ARBA00022889"/>
    </source>
</evidence>
<evidence type="ECO:0000256" key="5">
    <source>
        <dbReference type="ARBA" id="ARBA00022729"/>
    </source>
</evidence>
<reference evidence="19" key="1">
    <citation type="submission" date="2025-08" db="UniProtKB">
        <authorList>
            <consortium name="Ensembl"/>
        </authorList>
    </citation>
    <scope>IDENTIFICATION</scope>
</reference>
<keyword evidence="4" id="KW-0479">Metal-binding</keyword>
<evidence type="ECO:0000256" key="4">
    <source>
        <dbReference type="ARBA" id="ARBA00022723"/>
    </source>
</evidence>
<evidence type="ECO:0000259" key="18">
    <source>
        <dbReference type="PROSITE" id="PS50234"/>
    </source>
</evidence>
<keyword evidence="12" id="KW-1015">Disulfide bond</keyword>
<dbReference type="PROSITE" id="PS50234">
    <property type="entry name" value="VWFA"/>
    <property type="match status" value="1"/>
</dbReference>
<dbReference type="Pfam" id="PF01839">
    <property type="entry name" value="FG-GAP"/>
    <property type="match status" value="1"/>
</dbReference>
<dbReference type="InterPro" id="IPR000413">
    <property type="entry name" value="Integrin_alpha"/>
</dbReference>
<evidence type="ECO:0000256" key="6">
    <source>
        <dbReference type="ARBA" id="ARBA00022737"/>
    </source>
</evidence>
<dbReference type="InterPro" id="IPR013517">
    <property type="entry name" value="FG-GAP"/>
</dbReference>
<evidence type="ECO:0000256" key="2">
    <source>
        <dbReference type="ARBA" id="ARBA00008054"/>
    </source>
</evidence>
<dbReference type="Gene3D" id="3.40.50.410">
    <property type="entry name" value="von Willebrand factor, type A domain"/>
    <property type="match status" value="1"/>
</dbReference>
<feature type="transmembrane region" description="Helical" evidence="16">
    <location>
        <begin position="1006"/>
        <end position="1029"/>
    </location>
</feature>
<evidence type="ECO:0000256" key="15">
    <source>
        <dbReference type="PROSITE-ProRule" id="PRU00803"/>
    </source>
</evidence>
<keyword evidence="13 16" id="KW-0675">Receptor</keyword>
<accession>A0A8C0GB44</accession>
<feature type="repeat" description="FG-GAP" evidence="15">
    <location>
        <begin position="429"/>
        <end position="482"/>
    </location>
</feature>
<dbReference type="GO" id="GO:0009897">
    <property type="term" value="C:external side of plasma membrane"/>
    <property type="evidence" value="ECO:0007669"/>
    <property type="project" value="TreeGrafter"/>
</dbReference>
<dbReference type="InterPro" id="IPR028994">
    <property type="entry name" value="Integrin_alpha_N"/>
</dbReference>
<feature type="repeat" description="FG-GAP" evidence="15">
    <location>
        <begin position="483"/>
        <end position="543"/>
    </location>
</feature>
<feature type="compositionally biased region" description="Polar residues" evidence="17">
    <location>
        <begin position="1053"/>
        <end position="1062"/>
    </location>
</feature>
<evidence type="ECO:0000256" key="7">
    <source>
        <dbReference type="ARBA" id="ARBA00022837"/>
    </source>
</evidence>
<dbReference type="InterPro" id="IPR013519">
    <property type="entry name" value="Int_alpha_beta-p"/>
</dbReference>
<feature type="compositionally biased region" description="Polar residues" evidence="17">
    <location>
        <begin position="1"/>
        <end position="13"/>
    </location>
</feature>
<dbReference type="InterPro" id="IPR018184">
    <property type="entry name" value="Integrin_alpha_C_CS"/>
</dbReference>
<feature type="domain" description="VWFA" evidence="18">
    <location>
        <begin position="188"/>
        <end position="366"/>
    </location>
</feature>
<dbReference type="GO" id="GO:0098609">
    <property type="term" value="P:cell-cell adhesion"/>
    <property type="evidence" value="ECO:0007669"/>
    <property type="project" value="TreeGrafter"/>
</dbReference>
<evidence type="ECO:0000256" key="10">
    <source>
        <dbReference type="ARBA" id="ARBA00023037"/>
    </source>
</evidence>
<keyword evidence="6" id="KW-0677">Repeat</keyword>
<evidence type="ECO:0000256" key="17">
    <source>
        <dbReference type="SAM" id="MobiDB-lite"/>
    </source>
</evidence>
<dbReference type="Pfam" id="PF00092">
    <property type="entry name" value="VWA"/>
    <property type="match status" value="1"/>
</dbReference>
<feature type="region of interest" description="Disordered" evidence="17">
    <location>
        <begin position="1044"/>
        <end position="1070"/>
    </location>
</feature>